<dbReference type="EMBL" id="BMVG01000034">
    <property type="protein sequence ID" value="GHE12510.1"/>
    <property type="molecule type" value="Genomic_DNA"/>
</dbReference>
<dbReference type="InterPro" id="IPR010071">
    <property type="entry name" value="AA_adenyl_dom"/>
</dbReference>
<dbReference type="Gene3D" id="2.30.38.10">
    <property type="entry name" value="Luciferase, Domain 3"/>
    <property type="match status" value="1"/>
</dbReference>
<dbReference type="Gene3D" id="3.30.559.30">
    <property type="entry name" value="Nonribosomal peptide synthetase, condensation domain"/>
    <property type="match status" value="1"/>
</dbReference>
<dbReference type="Pfam" id="PF00975">
    <property type="entry name" value="Thioesterase"/>
    <property type="match status" value="1"/>
</dbReference>
<keyword evidence="3" id="KW-0596">Phosphopantetheine</keyword>
<dbReference type="InterPro" id="IPR025110">
    <property type="entry name" value="AMP-bd_C"/>
</dbReference>
<protein>
    <recommendedName>
        <fullName evidence="9">Non-ribosomal peptide synthetase</fullName>
    </recommendedName>
</protein>
<dbReference type="NCBIfam" id="TIGR01733">
    <property type="entry name" value="AA-adenyl-dom"/>
    <property type="match status" value="1"/>
</dbReference>
<dbReference type="PROSITE" id="PS00012">
    <property type="entry name" value="PHOSPHOPANTETHEINE"/>
    <property type="match status" value="1"/>
</dbReference>
<dbReference type="FunFam" id="3.40.50.12780:FF:000012">
    <property type="entry name" value="Non-ribosomal peptide synthetase"/>
    <property type="match status" value="1"/>
</dbReference>
<dbReference type="PANTHER" id="PTHR45527">
    <property type="entry name" value="NONRIBOSOMAL PEPTIDE SYNTHETASE"/>
    <property type="match status" value="1"/>
</dbReference>
<dbReference type="InterPro" id="IPR001763">
    <property type="entry name" value="Rhodanese-like_dom"/>
</dbReference>
<dbReference type="Gene3D" id="3.40.50.980">
    <property type="match status" value="2"/>
</dbReference>
<dbReference type="Pfam" id="PF00668">
    <property type="entry name" value="Condensation"/>
    <property type="match status" value="1"/>
</dbReference>
<evidence type="ECO:0000313" key="8">
    <source>
        <dbReference type="Proteomes" id="UP000655443"/>
    </source>
</evidence>
<dbReference type="InterPro" id="IPR020845">
    <property type="entry name" value="AMP-binding_CS"/>
</dbReference>
<dbReference type="CDD" id="cd05930">
    <property type="entry name" value="A_NRPS"/>
    <property type="match status" value="1"/>
</dbReference>
<dbReference type="InterPro" id="IPR001031">
    <property type="entry name" value="Thioesterase"/>
</dbReference>
<dbReference type="PROSITE" id="PS50206">
    <property type="entry name" value="RHODANESE_3"/>
    <property type="match status" value="1"/>
</dbReference>
<dbReference type="InterPro" id="IPR020806">
    <property type="entry name" value="PKS_PP-bd"/>
</dbReference>
<comment type="similarity">
    <text evidence="2">Belongs to the ATP-dependent AMP-binding enzyme family.</text>
</comment>
<name>A0A918YSR1_9ACTN</name>
<accession>A0A918YSR1</accession>
<reference evidence="7" key="2">
    <citation type="submission" date="2020-09" db="EMBL/GenBank/DDBJ databases">
        <authorList>
            <person name="Sun Q."/>
            <person name="Ohkuma M."/>
        </authorList>
    </citation>
    <scope>NUCLEOTIDE SEQUENCE</scope>
    <source>
        <strain evidence="7">JCM 4714</strain>
    </source>
</reference>
<dbReference type="CDD" id="cd19531">
    <property type="entry name" value="LCL_NRPS-like"/>
    <property type="match status" value="1"/>
</dbReference>
<dbReference type="GO" id="GO:0047527">
    <property type="term" value="F:2,3-dihydroxybenzoate-serine ligase activity"/>
    <property type="evidence" value="ECO:0007669"/>
    <property type="project" value="TreeGrafter"/>
</dbReference>
<dbReference type="InterPro" id="IPR009081">
    <property type="entry name" value="PP-bd_ACP"/>
</dbReference>
<dbReference type="FunFam" id="3.30.300.30:FF:000010">
    <property type="entry name" value="Enterobactin synthetase component F"/>
    <property type="match status" value="1"/>
</dbReference>
<organism evidence="7 8">
    <name type="scientific">Streptomyces alanosinicus</name>
    <dbReference type="NCBI Taxonomy" id="68171"/>
    <lineage>
        <taxon>Bacteria</taxon>
        <taxon>Bacillati</taxon>
        <taxon>Actinomycetota</taxon>
        <taxon>Actinomycetes</taxon>
        <taxon>Kitasatosporales</taxon>
        <taxon>Streptomycetaceae</taxon>
        <taxon>Streptomyces</taxon>
    </lineage>
</organism>
<dbReference type="SUPFAM" id="SSF56801">
    <property type="entry name" value="Acetyl-CoA synthetase-like"/>
    <property type="match status" value="1"/>
</dbReference>
<dbReference type="SUPFAM" id="SSF52777">
    <property type="entry name" value="CoA-dependent acyltransferases"/>
    <property type="match status" value="2"/>
</dbReference>
<evidence type="ECO:0000256" key="2">
    <source>
        <dbReference type="ARBA" id="ARBA00006432"/>
    </source>
</evidence>
<reference evidence="7" key="1">
    <citation type="journal article" date="2014" name="Int. J. Syst. Evol. Microbiol.">
        <title>Complete genome sequence of Corynebacterium casei LMG S-19264T (=DSM 44701T), isolated from a smear-ripened cheese.</title>
        <authorList>
            <consortium name="US DOE Joint Genome Institute (JGI-PGF)"/>
            <person name="Walter F."/>
            <person name="Albersmeier A."/>
            <person name="Kalinowski J."/>
            <person name="Ruckert C."/>
        </authorList>
    </citation>
    <scope>NUCLEOTIDE SEQUENCE</scope>
    <source>
        <strain evidence="7">JCM 4714</strain>
    </source>
</reference>
<dbReference type="SMART" id="SM00823">
    <property type="entry name" value="PKS_PP"/>
    <property type="match status" value="1"/>
</dbReference>
<proteinExistence type="inferred from homology"/>
<dbReference type="SMART" id="SM00824">
    <property type="entry name" value="PKS_TE"/>
    <property type="match status" value="1"/>
</dbReference>
<comment type="caution">
    <text evidence="7">The sequence shown here is derived from an EMBL/GenBank/DDBJ whole genome shotgun (WGS) entry which is preliminary data.</text>
</comment>
<sequence>MNTEARSLPLLPTQESVLFAEAAHGRPGTHNLALALRLTGPLDRAAVDGALRALTERHEALRVSITEHEGGPRQTIADAVTVPLEEVDLAAPDQDPADAVLDRYFTEAQDRPFPLDRAPLLRAALFRLGGQRHVLLLVAHHSIADGDSLDVLAREFGPLYAARAEGRQNPLPPPALGYADHVAARLSKAFDRRRTRALQHWRTELDGAPATLDLPMARLGGTTRRRAATHRRDLPKPVAARLRALATEHRASLFSVLAAGAFALFGRYTGERDIVLGVPLSTRLEPGSEGLVALTVNTMPLRIGFDADEDFLPLLRQVQGRTFQALRHQGVAFHELVHAVNPPRSAGRQPVFQLALNHVRTGPAAEPEAGLLVESLPIANSTAAFELMLTFVEAGDDIRFYVEYDTERFDARTVHALADHLAHLLVGVCTDPRVPLADLDLMDEEERRRVLHHWNDTGAPRTDDTAPALFARQAARRGDALAVVCGTDRLSYRDLDRRSARMARLLTERGVREGDFVGLATRRSTTTVVALLAVLRAGAAYVPLDPVYPRERLAFMVQDAAPALVISETSAVASLPAGPGAPPVLLLDDPQVTALLKAPGEDPFASAVTADHTAYVIYTSGSTGRPKGVAVTHRNIANLVAWAADAFGDGLGRVLAATSLSFDVSVFEILGPLLNGGSIEIVRDLLEIGERGGWQGTLVSGVPSVLDRLIADGAPDLRADHLVLAGEALTPQVAARLRAAVPGARLVNAYGPTETTVYASASAPQGTEADGAAREAPPIGRPLRNTRLYVLDDRMRPLPVGVPGELYIAGAGVTRGYLHRPDLTEARFVPDPFGEPGARMYRSGDIVLRRPDGQLQYVGRTDDQVKLRGFRVELSEVEAVLGAQPEVSQAVVVVHEDGQGERRLVGYVTPAPGAAPAPDRLRAALARLLPEYMVPAAVVPLDALPLSPAGKLDRGRLPDPGFGALAGRPPRTEDEITLAALFAEALGLPEVSATDSFFDIGGHSLLAIRLVRRICARLGTELTVRDLFETPTVQGLAQRLRPDPAAPAAAAAAKAAPTDDFGVLLPLRTRGSRPPLFCVHPGFGLSWSYAALMRRLDSEQPVYALQARGITTADEMSDSYVELLDDYLSQIRAVRPHGPYRLLGWSFGGLVAHSLAARLQAEGERVELVAMLDTVMVTGDEHTPADVWELIEAETAAVRQVVPDEKRLLAVVENLIRVRDQFRPERYRGDVLFFVAAEEPGRPPTFREPWLPYVEGRLLEHRIACAHMEMMNARPAREIGDLVAKALDALDNTAPQLDR</sequence>
<dbReference type="PROSITE" id="PS00455">
    <property type="entry name" value="AMP_BINDING"/>
    <property type="match status" value="1"/>
</dbReference>
<dbReference type="InterPro" id="IPR006162">
    <property type="entry name" value="Ppantetheine_attach_site"/>
</dbReference>
<feature type="domain" description="Rhodanese" evidence="6">
    <location>
        <begin position="439"/>
        <end position="528"/>
    </location>
</feature>
<dbReference type="GO" id="GO:0009239">
    <property type="term" value="P:enterobactin biosynthetic process"/>
    <property type="evidence" value="ECO:0007669"/>
    <property type="project" value="TreeGrafter"/>
</dbReference>
<evidence type="ECO:0000259" key="6">
    <source>
        <dbReference type="PROSITE" id="PS50206"/>
    </source>
</evidence>
<dbReference type="GO" id="GO:0005829">
    <property type="term" value="C:cytosol"/>
    <property type="evidence" value="ECO:0007669"/>
    <property type="project" value="TreeGrafter"/>
</dbReference>
<dbReference type="InterPro" id="IPR023213">
    <property type="entry name" value="CAT-like_dom_sf"/>
</dbReference>
<dbReference type="GO" id="GO:0043041">
    <property type="term" value="P:amino acid activation for nonribosomal peptide biosynthetic process"/>
    <property type="evidence" value="ECO:0007669"/>
    <property type="project" value="TreeGrafter"/>
</dbReference>
<evidence type="ECO:0000256" key="4">
    <source>
        <dbReference type="ARBA" id="ARBA00022553"/>
    </source>
</evidence>
<dbReference type="FunFam" id="1.10.1200.10:FF:000016">
    <property type="entry name" value="Non-ribosomal peptide synthase"/>
    <property type="match status" value="1"/>
</dbReference>
<comment type="cofactor">
    <cofactor evidence="1">
        <name>pantetheine 4'-phosphate</name>
        <dbReference type="ChEBI" id="CHEBI:47942"/>
    </cofactor>
</comment>
<dbReference type="Pfam" id="PF13193">
    <property type="entry name" value="AMP-binding_C"/>
    <property type="match status" value="1"/>
</dbReference>
<dbReference type="Gene3D" id="3.30.559.10">
    <property type="entry name" value="Chloramphenicol acetyltransferase-like domain"/>
    <property type="match status" value="1"/>
</dbReference>
<evidence type="ECO:0008006" key="9">
    <source>
        <dbReference type="Google" id="ProtNLM"/>
    </source>
</evidence>
<feature type="domain" description="Carrier" evidence="5">
    <location>
        <begin position="969"/>
        <end position="1044"/>
    </location>
</feature>
<dbReference type="GO" id="GO:0072330">
    <property type="term" value="P:monocarboxylic acid biosynthetic process"/>
    <property type="evidence" value="ECO:0007669"/>
    <property type="project" value="UniProtKB-ARBA"/>
</dbReference>
<dbReference type="PROSITE" id="PS50075">
    <property type="entry name" value="CARRIER"/>
    <property type="match status" value="1"/>
</dbReference>
<dbReference type="RefSeq" id="WP_189958157.1">
    <property type="nucleotide sequence ID" value="NZ_BMVG01000034.1"/>
</dbReference>
<dbReference type="InterPro" id="IPR036736">
    <property type="entry name" value="ACP-like_sf"/>
</dbReference>
<dbReference type="PANTHER" id="PTHR45527:SF1">
    <property type="entry name" value="FATTY ACID SYNTHASE"/>
    <property type="match status" value="1"/>
</dbReference>
<dbReference type="InterPro" id="IPR029058">
    <property type="entry name" value="AB_hydrolase_fold"/>
</dbReference>
<dbReference type="InterPro" id="IPR000873">
    <property type="entry name" value="AMP-dep_synth/lig_dom"/>
</dbReference>
<gene>
    <name evidence="7" type="ORF">GCM10010339_76000</name>
</gene>
<dbReference type="GO" id="GO:0009366">
    <property type="term" value="C:enterobactin synthetase complex"/>
    <property type="evidence" value="ECO:0007669"/>
    <property type="project" value="TreeGrafter"/>
</dbReference>
<dbReference type="InterPro" id="IPR045851">
    <property type="entry name" value="AMP-bd_C_sf"/>
</dbReference>
<evidence type="ECO:0000259" key="5">
    <source>
        <dbReference type="PROSITE" id="PS50075"/>
    </source>
</evidence>
<dbReference type="GO" id="GO:0031177">
    <property type="term" value="F:phosphopantetheine binding"/>
    <property type="evidence" value="ECO:0007669"/>
    <property type="project" value="InterPro"/>
</dbReference>
<dbReference type="Proteomes" id="UP000655443">
    <property type="component" value="Unassembled WGS sequence"/>
</dbReference>
<keyword evidence="4" id="KW-0597">Phosphoprotein</keyword>
<dbReference type="Pfam" id="PF00501">
    <property type="entry name" value="AMP-binding"/>
    <property type="match status" value="1"/>
</dbReference>
<dbReference type="SUPFAM" id="SSF53474">
    <property type="entry name" value="alpha/beta-Hydrolases"/>
    <property type="match status" value="1"/>
</dbReference>
<dbReference type="GO" id="GO:0008610">
    <property type="term" value="P:lipid biosynthetic process"/>
    <property type="evidence" value="ECO:0007669"/>
    <property type="project" value="UniProtKB-ARBA"/>
</dbReference>
<dbReference type="InterPro" id="IPR001242">
    <property type="entry name" value="Condensation_dom"/>
</dbReference>
<dbReference type="InterPro" id="IPR020802">
    <property type="entry name" value="TesA-like"/>
</dbReference>
<dbReference type="Pfam" id="PF00550">
    <property type="entry name" value="PP-binding"/>
    <property type="match status" value="1"/>
</dbReference>
<evidence type="ECO:0000256" key="3">
    <source>
        <dbReference type="ARBA" id="ARBA00022450"/>
    </source>
</evidence>
<evidence type="ECO:0000313" key="7">
    <source>
        <dbReference type="EMBL" id="GHE12510.1"/>
    </source>
</evidence>
<dbReference type="SUPFAM" id="SSF47336">
    <property type="entry name" value="ACP-like"/>
    <property type="match status" value="1"/>
</dbReference>
<dbReference type="FunFam" id="2.30.38.10:FF:000001">
    <property type="entry name" value="Non-ribosomal peptide synthetase PvdI"/>
    <property type="match status" value="1"/>
</dbReference>
<dbReference type="Gene3D" id="3.30.300.30">
    <property type="match status" value="1"/>
</dbReference>
<keyword evidence="8" id="KW-1185">Reference proteome</keyword>
<dbReference type="Gene3D" id="3.40.50.1820">
    <property type="entry name" value="alpha/beta hydrolase"/>
    <property type="match status" value="1"/>
</dbReference>
<dbReference type="FunFam" id="3.40.50.980:FF:000001">
    <property type="entry name" value="Non-ribosomal peptide synthetase"/>
    <property type="match status" value="1"/>
</dbReference>
<evidence type="ECO:0000256" key="1">
    <source>
        <dbReference type="ARBA" id="ARBA00001957"/>
    </source>
</evidence>